<gene>
    <name evidence="5" type="ORF">COV59_02750</name>
</gene>
<evidence type="ECO:0000259" key="4">
    <source>
        <dbReference type="Pfam" id="PF25967"/>
    </source>
</evidence>
<dbReference type="Gene3D" id="2.40.420.20">
    <property type="match status" value="1"/>
</dbReference>
<dbReference type="Proteomes" id="UP000229600">
    <property type="component" value="Unassembled WGS sequence"/>
</dbReference>
<feature type="transmembrane region" description="Helical" evidence="3">
    <location>
        <begin position="37"/>
        <end position="55"/>
    </location>
</feature>
<dbReference type="SUPFAM" id="SSF111369">
    <property type="entry name" value="HlyD-like secretion proteins"/>
    <property type="match status" value="2"/>
</dbReference>
<dbReference type="Pfam" id="PF25967">
    <property type="entry name" value="RND-MFP_C"/>
    <property type="match status" value="1"/>
</dbReference>
<accession>A0A2H0N5B9</accession>
<dbReference type="Gene3D" id="2.40.50.100">
    <property type="match status" value="2"/>
</dbReference>
<keyword evidence="3" id="KW-0812">Transmembrane</keyword>
<dbReference type="InterPro" id="IPR006143">
    <property type="entry name" value="RND_pump_MFP"/>
</dbReference>
<dbReference type="NCBIfam" id="TIGR01730">
    <property type="entry name" value="RND_mfp"/>
    <property type="match status" value="1"/>
</dbReference>
<evidence type="ECO:0000256" key="1">
    <source>
        <dbReference type="ARBA" id="ARBA00009477"/>
    </source>
</evidence>
<dbReference type="GO" id="GO:1990281">
    <property type="term" value="C:efflux pump complex"/>
    <property type="evidence" value="ECO:0007669"/>
    <property type="project" value="TreeGrafter"/>
</dbReference>
<dbReference type="PANTHER" id="PTHR30469">
    <property type="entry name" value="MULTIDRUG RESISTANCE PROTEIN MDTA"/>
    <property type="match status" value="1"/>
</dbReference>
<dbReference type="EMBL" id="PCWN01000007">
    <property type="protein sequence ID" value="PIR04078.1"/>
    <property type="molecule type" value="Genomic_DNA"/>
</dbReference>
<feature type="domain" description="Multidrug resistance protein MdtA-like C-terminal permuted SH3" evidence="4">
    <location>
        <begin position="538"/>
        <end position="589"/>
    </location>
</feature>
<dbReference type="AlphaFoldDB" id="A0A2H0N5B9"/>
<reference evidence="5 6" key="1">
    <citation type="submission" date="2017-09" db="EMBL/GenBank/DDBJ databases">
        <title>Depth-based differentiation of microbial function through sediment-hosted aquifers and enrichment of novel symbionts in the deep terrestrial subsurface.</title>
        <authorList>
            <person name="Probst A.J."/>
            <person name="Ladd B."/>
            <person name="Jarett J.K."/>
            <person name="Geller-Mcgrath D.E."/>
            <person name="Sieber C.M."/>
            <person name="Emerson J.B."/>
            <person name="Anantharaman K."/>
            <person name="Thomas B.C."/>
            <person name="Malmstrom R."/>
            <person name="Stieglmeier M."/>
            <person name="Klingl A."/>
            <person name="Woyke T."/>
            <person name="Ryan C.M."/>
            <person name="Banfield J.F."/>
        </authorList>
    </citation>
    <scope>NUCLEOTIDE SEQUENCE [LARGE SCALE GENOMIC DNA]</scope>
    <source>
        <strain evidence="5">CG11_big_fil_rev_8_21_14_0_20_39_34</strain>
    </source>
</reference>
<keyword evidence="3" id="KW-1133">Transmembrane helix</keyword>
<name>A0A2H0N5B9_9BACT</name>
<evidence type="ECO:0000256" key="2">
    <source>
        <dbReference type="SAM" id="Coils"/>
    </source>
</evidence>
<dbReference type="GO" id="GO:0015562">
    <property type="term" value="F:efflux transmembrane transporter activity"/>
    <property type="evidence" value="ECO:0007669"/>
    <property type="project" value="TreeGrafter"/>
</dbReference>
<dbReference type="InterPro" id="IPR058627">
    <property type="entry name" value="MdtA-like_C"/>
</dbReference>
<protein>
    <recommendedName>
        <fullName evidence="4">Multidrug resistance protein MdtA-like C-terminal permuted SH3 domain-containing protein</fullName>
    </recommendedName>
</protein>
<keyword evidence="3" id="KW-0472">Membrane</keyword>
<evidence type="ECO:0000256" key="3">
    <source>
        <dbReference type="SAM" id="Phobius"/>
    </source>
</evidence>
<dbReference type="Gene3D" id="1.10.287.470">
    <property type="entry name" value="Helix hairpin bin"/>
    <property type="match status" value="2"/>
</dbReference>
<comment type="caution">
    <text evidence="5">The sequence shown here is derived from an EMBL/GenBank/DDBJ whole genome shotgun (WGS) entry which is preliminary data.</text>
</comment>
<dbReference type="PANTHER" id="PTHR30469:SF15">
    <property type="entry name" value="HLYD FAMILY OF SECRETION PROTEINS"/>
    <property type="match status" value="1"/>
</dbReference>
<evidence type="ECO:0000313" key="6">
    <source>
        <dbReference type="Proteomes" id="UP000229600"/>
    </source>
</evidence>
<sequence length="611" mass="67527">MLILAIFLTKKEKYDTLMHSLNYDDMKTYFGISQKNFFLSILILLVIFAGVRAFSSEKEKLSEERIEKVNIANVDDFLLSENSVSVVGEVESLSQVQLKSETTAQVTRVNAKIGQKVRRGDILLSLRNADLVAQLQQAQANIEDAQIGVKQLEAGYEQSQIKLDELQSGTRSEELEIAQTEVQNAERQIVIAKEKANIDLQNLYNDIPNFLQSIYIAADDAMNREIGGVFSNTQEYTSDLPQLAFQTFDSQSEIDAEWGRHLARVKLRKFKQEMDALPADNELRYDYLDTAKGYIAEFLPILESTNKALDGAVALSETERNTIKAQVNSARSTINGSIQKIDDYKHSFVVQENINQNAITSAENNLKIALKKLTLAQAGPRQEQVSSQVSQVTQSQLNIESQKARVKQAQASAALIQAQLAKTVIRSPIDGEVASIPLKLGDLATNGSLLASVVNTDGFQIKAYISAQDINRVAVGSKVLSDGNEIGEVTQLSPSIDPLTKKVQLVIPITDPNFHVVVGEFINIEIVSGSEDEQLTYLIPLEAIQITSTGSYIYTLENDSVTKRNEVTLGRVVGDRVEVLFGLDQGMKILSSARGISENQKVRLDDTYGSK</sequence>
<dbReference type="Gene3D" id="2.40.30.170">
    <property type="match status" value="1"/>
</dbReference>
<evidence type="ECO:0000313" key="5">
    <source>
        <dbReference type="EMBL" id="PIR04078.1"/>
    </source>
</evidence>
<proteinExistence type="inferred from homology"/>
<organism evidence="5 6">
    <name type="scientific">Candidatus Magasanikbacteria bacterium CG11_big_fil_rev_8_21_14_0_20_39_34</name>
    <dbReference type="NCBI Taxonomy" id="1974653"/>
    <lineage>
        <taxon>Bacteria</taxon>
        <taxon>Candidatus Magasanikiibacteriota</taxon>
    </lineage>
</organism>
<comment type="similarity">
    <text evidence="1">Belongs to the membrane fusion protein (MFP) (TC 8.A.1) family.</text>
</comment>
<feature type="coiled-coil region" evidence="2">
    <location>
        <begin position="128"/>
        <end position="195"/>
    </location>
</feature>
<keyword evidence="2" id="KW-0175">Coiled coil</keyword>